<evidence type="ECO:0000256" key="4">
    <source>
        <dbReference type="ARBA" id="ARBA00022989"/>
    </source>
</evidence>
<evidence type="ECO:0000256" key="3">
    <source>
        <dbReference type="ARBA" id="ARBA00022692"/>
    </source>
</evidence>
<reference evidence="8" key="1">
    <citation type="journal article" date="2019" name="Int. J. Syst. Evol. Microbiol.">
        <title>The Global Catalogue of Microorganisms (GCM) 10K type strain sequencing project: providing services to taxonomists for standard genome sequencing and annotation.</title>
        <authorList>
            <consortium name="The Broad Institute Genomics Platform"/>
            <consortium name="The Broad Institute Genome Sequencing Center for Infectious Disease"/>
            <person name="Wu L."/>
            <person name="Ma J."/>
        </authorList>
    </citation>
    <scope>NUCLEOTIDE SEQUENCE [LARGE SCALE GENOMIC DNA]</scope>
    <source>
        <strain evidence="8">IBRC-M 10908</strain>
    </source>
</reference>
<dbReference type="Pfam" id="PF01810">
    <property type="entry name" value="LysE"/>
    <property type="match status" value="1"/>
</dbReference>
<keyword evidence="3 6" id="KW-0812">Transmembrane</keyword>
<name>A0ABV8U2J0_9ACTN</name>
<proteinExistence type="predicted"/>
<keyword evidence="2" id="KW-1003">Cell membrane</keyword>
<dbReference type="PANTHER" id="PTHR30086:SF20">
    <property type="entry name" value="ARGININE EXPORTER PROTEIN ARGO-RELATED"/>
    <property type="match status" value="1"/>
</dbReference>
<dbReference type="Proteomes" id="UP001595823">
    <property type="component" value="Unassembled WGS sequence"/>
</dbReference>
<evidence type="ECO:0000256" key="2">
    <source>
        <dbReference type="ARBA" id="ARBA00022475"/>
    </source>
</evidence>
<dbReference type="PANTHER" id="PTHR30086">
    <property type="entry name" value="ARGININE EXPORTER PROTEIN ARGO"/>
    <property type="match status" value="1"/>
</dbReference>
<keyword evidence="8" id="KW-1185">Reference proteome</keyword>
<dbReference type="RefSeq" id="WP_380623589.1">
    <property type="nucleotide sequence ID" value="NZ_JBHSDK010000028.1"/>
</dbReference>
<feature type="transmembrane region" description="Helical" evidence="6">
    <location>
        <begin position="143"/>
        <end position="165"/>
    </location>
</feature>
<evidence type="ECO:0000313" key="8">
    <source>
        <dbReference type="Proteomes" id="UP001595823"/>
    </source>
</evidence>
<protein>
    <submittedName>
        <fullName evidence="7">LysE family translocator</fullName>
    </submittedName>
</protein>
<feature type="transmembrane region" description="Helical" evidence="6">
    <location>
        <begin position="43"/>
        <end position="63"/>
    </location>
</feature>
<comment type="subcellular location">
    <subcellularLocation>
        <location evidence="1">Cell membrane</location>
        <topology evidence="1">Multi-pass membrane protein</topology>
    </subcellularLocation>
</comment>
<keyword evidence="4 6" id="KW-1133">Transmembrane helix</keyword>
<evidence type="ECO:0000256" key="5">
    <source>
        <dbReference type="ARBA" id="ARBA00023136"/>
    </source>
</evidence>
<keyword evidence="5 6" id="KW-0472">Membrane</keyword>
<comment type="caution">
    <text evidence="7">The sequence shown here is derived from an EMBL/GenBank/DDBJ whole genome shotgun (WGS) entry which is preliminary data.</text>
</comment>
<feature type="transmembrane region" description="Helical" evidence="6">
    <location>
        <begin position="185"/>
        <end position="204"/>
    </location>
</feature>
<feature type="transmembrane region" description="Helical" evidence="6">
    <location>
        <begin position="70"/>
        <end position="90"/>
    </location>
</feature>
<evidence type="ECO:0000256" key="6">
    <source>
        <dbReference type="SAM" id="Phobius"/>
    </source>
</evidence>
<sequence>MDSAAAVAFWVTSFLLVCTPGADWAYAITAGLRHRSVVPSVGGMLTGHLAATLVVAAGVGAFVAESPHALTWLTVAGAAYLLWLGATTFAKPAVPRAGGEPDASSPWRQAFKGMGVSGLNPKVYLLFLAILPQFTDPSGPWPISVQIVFLGLIHIASCAVIYAAVGVGARRVLSTRPATAKVVSRASGVAMIGISVALIAEPLIA</sequence>
<evidence type="ECO:0000256" key="1">
    <source>
        <dbReference type="ARBA" id="ARBA00004651"/>
    </source>
</evidence>
<gene>
    <name evidence="7" type="ORF">ACFPET_17700</name>
</gene>
<accession>A0ABV8U2J0</accession>
<feature type="transmembrane region" description="Helical" evidence="6">
    <location>
        <begin position="110"/>
        <end position="131"/>
    </location>
</feature>
<dbReference type="InterPro" id="IPR001123">
    <property type="entry name" value="LeuE-type"/>
</dbReference>
<evidence type="ECO:0000313" key="7">
    <source>
        <dbReference type="EMBL" id="MFC4337041.1"/>
    </source>
</evidence>
<dbReference type="EMBL" id="JBHSDK010000028">
    <property type="protein sequence ID" value="MFC4337041.1"/>
    <property type="molecule type" value="Genomic_DNA"/>
</dbReference>
<organism evidence="7 8">
    <name type="scientific">Salininema proteolyticum</name>
    <dbReference type="NCBI Taxonomy" id="1607685"/>
    <lineage>
        <taxon>Bacteria</taxon>
        <taxon>Bacillati</taxon>
        <taxon>Actinomycetota</taxon>
        <taxon>Actinomycetes</taxon>
        <taxon>Glycomycetales</taxon>
        <taxon>Glycomycetaceae</taxon>
        <taxon>Salininema</taxon>
    </lineage>
</organism>